<feature type="transmembrane region" description="Helical" evidence="10">
    <location>
        <begin position="12"/>
        <end position="33"/>
    </location>
</feature>
<evidence type="ECO:0000256" key="8">
    <source>
        <dbReference type="ARBA" id="ARBA00023136"/>
    </source>
</evidence>
<evidence type="ECO:0000256" key="9">
    <source>
        <dbReference type="SAM" id="MobiDB-lite"/>
    </source>
</evidence>
<dbReference type="GO" id="GO:0009636">
    <property type="term" value="P:response to toxic substance"/>
    <property type="evidence" value="ECO:0007669"/>
    <property type="project" value="UniProtKB-ARBA"/>
</dbReference>
<reference evidence="11 12" key="1">
    <citation type="submission" date="2020-03" db="EMBL/GenBank/DDBJ databases">
        <title>Genomic analysis of Bacteroides faecium CBA7301.</title>
        <authorList>
            <person name="Kim J."/>
            <person name="Roh S.W."/>
        </authorList>
    </citation>
    <scope>NUCLEOTIDE SEQUENCE [LARGE SCALE GENOMIC DNA]</scope>
    <source>
        <strain evidence="11 12">CBA7301</strain>
    </source>
</reference>
<evidence type="ECO:0000256" key="2">
    <source>
        <dbReference type="ARBA" id="ARBA00010942"/>
    </source>
</evidence>
<dbReference type="EMBL" id="CP050831">
    <property type="protein sequence ID" value="QIU97172.1"/>
    <property type="molecule type" value="Genomic_DNA"/>
</dbReference>
<gene>
    <name evidence="11" type="ORF">BacF7301_24795</name>
</gene>
<dbReference type="InterPro" id="IPR027463">
    <property type="entry name" value="AcrB_DN_DC_subdom"/>
</dbReference>
<dbReference type="PANTHER" id="PTHR32063">
    <property type="match status" value="1"/>
</dbReference>
<evidence type="ECO:0000313" key="12">
    <source>
        <dbReference type="Proteomes" id="UP000501780"/>
    </source>
</evidence>
<dbReference type="Gene3D" id="3.30.2090.10">
    <property type="entry name" value="Multidrug efflux transporter AcrB TolC docking domain, DN and DC subdomains"/>
    <property type="match status" value="2"/>
</dbReference>
<comment type="subcellular location">
    <subcellularLocation>
        <location evidence="1">Cell inner membrane</location>
        <topology evidence="1">Multi-pass membrane protein</topology>
    </subcellularLocation>
</comment>
<dbReference type="AlphaFoldDB" id="A0A6H0KV15"/>
<dbReference type="InterPro" id="IPR004764">
    <property type="entry name" value="MdtF-like"/>
</dbReference>
<keyword evidence="3" id="KW-0813">Transport</keyword>
<organism evidence="11 12">
    <name type="scientific">Bacteroides faecium</name>
    <dbReference type="NCBI Taxonomy" id="2715212"/>
    <lineage>
        <taxon>Bacteria</taxon>
        <taxon>Pseudomonadati</taxon>
        <taxon>Bacteroidota</taxon>
        <taxon>Bacteroidia</taxon>
        <taxon>Bacteroidales</taxon>
        <taxon>Bacteroidaceae</taxon>
        <taxon>Bacteroides</taxon>
    </lineage>
</organism>
<feature type="transmembrane region" description="Helical" evidence="10">
    <location>
        <begin position="540"/>
        <end position="557"/>
    </location>
</feature>
<feature type="transmembrane region" description="Helical" evidence="10">
    <location>
        <begin position="925"/>
        <end position="950"/>
    </location>
</feature>
<comment type="similarity">
    <text evidence="2">Belongs to the resistance-nodulation-cell division (RND) (TC 2.A.6) family.</text>
</comment>
<dbReference type="RefSeq" id="WP_167966869.1">
    <property type="nucleotide sequence ID" value="NZ_CP050831.1"/>
</dbReference>
<feature type="transmembrane region" description="Helical" evidence="10">
    <location>
        <begin position="899"/>
        <end position="919"/>
    </location>
</feature>
<sequence length="1066" mass="116489">MNLRTFIERPVLSAVISITIVVVGIIGLFSLPVEQYPDIAPPTIMVSTNYYGASAETLQKSVIAPLEEAINGVEDMTYMTSTATNAGTVSITVYFKQGTDPDMAAVNVQNRVSRATGQLPAEVTQVGVTTSKRQTSILQMFTLSSPDDSYDENFLSNYLSINMKPEILRISGVGDLMILGGEYSMRVWMKPDVMAQYKLIPSDITMVLAEQNIESATGSFGENSNETYQYTMKYKGRLITPEEFGDIVIRSTDNGEVLKLKDIADIQLGQDSYAYHGGTDGHPGIACMVFQTAGSNATEVNQNIDKFLEEARKDLPKGVELTQLMSSNDFLFASIHEVVKTLIEAIILVILVVYVFLQDFRSTLIPLVGIVVSLIGTFAFMAVAGFSINLLTLFALVLVIGTVVDDAIIVVEAVQSRFDVGYRSSYMASIDAMKGISNAVITSSLVFMAVFIPVSFMGGTSGTFYTQFGLTMAVAVGISAVNALTLSPALCALLLKPYINEDGTQKNNFAARFRKAFNSAFDVMIEKYKNAVLFFIKRRWLTWSLLACSVVLLVFLMNTTKTSLVPDEDQGTVFVNVSTAAGSSLTTTNDVMERVESRLMGIPQVAHVQEVAGYGLLAGQGSSFGMLVLKLKDWSERPEEEDNVQAVIGQIYGRTADIKDASIFAISPGMIPGYGMGNALELHMQDKMGGEVTDFFATTQQYLGALNQRPEIAMAYSSFDVRYPQWTVEVDPAKCKRAGITPDAVLSTLSGYYGGQYVSNFNRFSKVYRVMIQADPQFRLDETSLDNAFVRMSNGEMAPLSQFVTLTRTYGAETLSRFNMYNSIAVNAMPAEGYSTGDAIKAVQETAEQSLPKGYGYDYGGITREENQQSGTTMIIFGICFLMIYLILSALYESFIIPFAVLLSVPCGLMGSFLFARMFGLENNIYLQTGLIMLIGLLAKTAILLTEYAAERRKAGMGLIASAVSAAKARLRPILMTALTMIFGLFPLMMSSGVGANGNRSLGTGVVGGMTIGTLALLFIVPTLFIAFQWLQERLRPAQSRPTEDWQIEEEIKISEEEKSKAGKND</sequence>
<name>A0A6H0KV15_9BACE</name>
<evidence type="ECO:0000313" key="11">
    <source>
        <dbReference type="EMBL" id="QIU97172.1"/>
    </source>
</evidence>
<evidence type="ECO:0000256" key="10">
    <source>
        <dbReference type="SAM" id="Phobius"/>
    </source>
</evidence>
<evidence type="ECO:0000256" key="6">
    <source>
        <dbReference type="ARBA" id="ARBA00022692"/>
    </source>
</evidence>
<dbReference type="GO" id="GO:0015562">
    <property type="term" value="F:efflux transmembrane transporter activity"/>
    <property type="evidence" value="ECO:0007669"/>
    <property type="project" value="InterPro"/>
</dbReference>
<dbReference type="NCBIfam" id="TIGR00915">
    <property type="entry name" value="2A0602"/>
    <property type="match status" value="1"/>
</dbReference>
<feature type="transmembrane region" description="Helical" evidence="10">
    <location>
        <begin position="364"/>
        <end position="384"/>
    </location>
</feature>
<dbReference type="InterPro" id="IPR001036">
    <property type="entry name" value="Acrflvin-R"/>
</dbReference>
<dbReference type="SUPFAM" id="SSF82693">
    <property type="entry name" value="Multidrug efflux transporter AcrB pore domain, PN1, PN2, PC1 and PC2 subdomains"/>
    <property type="match status" value="4"/>
</dbReference>
<accession>A0A6H0KV15</accession>
<feature type="transmembrane region" description="Helical" evidence="10">
    <location>
        <begin position="971"/>
        <end position="990"/>
    </location>
</feature>
<dbReference type="SUPFAM" id="SSF82866">
    <property type="entry name" value="Multidrug efflux transporter AcrB transmembrane domain"/>
    <property type="match status" value="2"/>
</dbReference>
<dbReference type="SUPFAM" id="SSF82714">
    <property type="entry name" value="Multidrug efflux transporter AcrB TolC docking domain, DN and DC subdomains"/>
    <property type="match status" value="2"/>
</dbReference>
<dbReference type="PANTHER" id="PTHR32063:SF9">
    <property type="entry name" value="SIMILAR TO MULTIDRUG RESISTANCE PROTEIN MEXB"/>
    <property type="match status" value="1"/>
</dbReference>
<feature type="transmembrane region" description="Helical" evidence="10">
    <location>
        <begin position="435"/>
        <end position="456"/>
    </location>
</feature>
<feature type="transmembrane region" description="Helical" evidence="10">
    <location>
        <begin position="874"/>
        <end position="892"/>
    </location>
</feature>
<dbReference type="Gene3D" id="3.30.70.1320">
    <property type="entry name" value="Multidrug efflux transporter AcrB pore domain like"/>
    <property type="match status" value="1"/>
</dbReference>
<feature type="compositionally biased region" description="Basic and acidic residues" evidence="9">
    <location>
        <begin position="1050"/>
        <end position="1066"/>
    </location>
</feature>
<dbReference type="Gene3D" id="1.20.1640.10">
    <property type="entry name" value="Multidrug efflux transporter AcrB transmembrane domain"/>
    <property type="match status" value="2"/>
</dbReference>
<feature type="transmembrane region" description="Helical" evidence="10">
    <location>
        <begin position="1010"/>
        <end position="1031"/>
    </location>
</feature>
<keyword evidence="8 10" id="KW-0472">Membrane</keyword>
<keyword evidence="7 10" id="KW-1133">Transmembrane helix</keyword>
<dbReference type="Gene3D" id="3.30.70.1440">
    <property type="entry name" value="Multidrug efflux transporter AcrB pore domain"/>
    <property type="match status" value="1"/>
</dbReference>
<keyword evidence="5" id="KW-0997">Cell inner membrane</keyword>
<feature type="transmembrane region" description="Helical" evidence="10">
    <location>
        <begin position="468"/>
        <end position="495"/>
    </location>
</feature>
<dbReference type="GO" id="GO:0042910">
    <property type="term" value="F:xenobiotic transmembrane transporter activity"/>
    <property type="evidence" value="ECO:0007669"/>
    <property type="project" value="TreeGrafter"/>
</dbReference>
<dbReference type="PRINTS" id="PR00702">
    <property type="entry name" value="ACRIFLAVINRP"/>
</dbReference>
<evidence type="ECO:0000256" key="3">
    <source>
        <dbReference type="ARBA" id="ARBA00022448"/>
    </source>
</evidence>
<dbReference type="Pfam" id="PF00873">
    <property type="entry name" value="ACR_tran"/>
    <property type="match status" value="1"/>
</dbReference>
<keyword evidence="6 10" id="KW-0812">Transmembrane</keyword>
<keyword evidence="12" id="KW-1185">Reference proteome</keyword>
<dbReference type="KEGG" id="bfc:BacF7301_24795"/>
<proteinExistence type="inferred from homology"/>
<dbReference type="Gene3D" id="3.30.70.1430">
    <property type="entry name" value="Multidrug efflux transporter AcrB pore domain"/>
    <property type="match status" value="2"/>
</dbReference>
<feature type="transmembrane region" description="Helical" evidence="10">
    <location>
        <begin position="390"/>
        <end position="414"/>
    </location>
</feature>
<protein>
    <submittedName>
        <fullName evidence="11">Efflux RND transporter permease subunit</fullName>
    </submittedName>
</protein>
<feature type="region of interest" description="Disordered" evidence="9">
    <location>
        <begin position="1040"/>
        <end position="1066"/>
    </location>
</feature>
<evidence type="ECO:0000256" key="1">
    <source>
        <dbReference type="ARBA" id="ARBA00004429"/>
    </source>
</evidence>
<dbReference type="FunFam" id="3.30.70.1430:FF:000001">
    <property type="entry name" value="Efflux pump membrane transporter"/>
    <property type="match status" value="1"/>
</dbReference>
<keyword evidence="4" id="KW-1003">Cell membrane</keyword>
<evidence type="ECO:0000256" key="7">
    <source>
        <dbReference type="ARBA" id="ARBA00022989"/>
    </source>
</evidence>
<dbReference type="Proteomes" id="UP000501780">
    <property type="component" value="Chromosome"/>
</dbReference>
<evidence type="ECO:0000256" key="4">
    <source>
        <dbReference type="ARBA" id="ARBA00022475"/>
    </source>
</evidence>
<feature type="transmembrane region" description="Helical" evidence="10">
    <location>
        <begin position="338"/>
        <end position="357"/>
    </location>
</feature>
<dbReference type="GO" id="GO:0005886">
    <property type="term" value="C:plasma membrane"/>
    <property type="evidence" value="ECO:0007669"/>
    <property type="project" value="UniProtKB-SubCell"/>
</dbReference>
<evidence type="ECO:0000256" key="5">
    <source>
        <dbReference type="ARBA" id="ARBA00022519"/>
    </source>
</evidence>